<comment type="catalytic activity">
    <reaction evidence="5">
        <text>a 4-saturated-(3S)-3-hydroxyacyl-CoA = a (3E)-enoyl-CoA + H2O</text>
        <dbReference type="Rhea" id="RHEA:20724"/>
        <dbReference type="ChEBI" id="CHEBI:15377"/>
        <dbReference type="ChEBI" id="CHEBI:58521"/>
        <dbReference type="ChEBI" id="CHEBI:137480"/>
        <dbReference type="EC" id="4.2.1.17"/>
    </reaction>
</comment>
<dbReference type="Gene3D" id="1.10.12.10">
    <property type="entry name" value="Lyase 2-enoyl-coa Hydratase, Chain A, domain 2"/>
    <property type="match status" value="1"/>
</dbReference>
<dbReference type="InterPro" id="IPR029045">
    <property type="entry name" value="ClpP/crotonase-like_dom_sf"/>
</dbReference>
<accession>A0A366ICY4</accession>
<dbReference type="CDD" id="cd06558">
    <property type="entry name" value="crotonase-like"/>
    <property type="match status" value="1"/>
</dbReference>
<dbReference type="Pfam" id="PF00378">
    <property type="entry name" value="ECH_1"/>
    <property type="match status" value="1"/>
</dbReference>
<dbReference type="EC" id="4.2.1.17" evidence="2"/>
<dbReference type="PANTHER" id="PTHR11941">
    <property type="entry name" value="ENOYL-COA HYDRATASE-RELATED"/>
    <property type="match status" value="1"/>
</dbReference>
<name>A0A366ICY4_9MICO</name>
<evidence type="ECO:0000313" key="6">
    <source>
        <dbReference type="EMBL" id="RBP68803.1"/>
    </source>
</evidence>
<dbReference type="PANTHER" id="PTHR11941:SF54">
    <property type="entry name" value="ENOYL-COA HYDRATASE, MITOCHONDRIAL"/>
    <property type="match status" value="1"/>
</dbReference>
<evidence type="ECO:0000313" key="7">
    <source>
        <dbReference type="Proteomes" id="UP000253509"/>
    </source>
</evidence>
<dbReference type="EMBL" id="QNSB01000015">
    <property type="protein sequence ID" value="RBP68803.1"/>
    <property type="molecule type" value="Genomic_DNA"/>
</dbReference>
<organism evidence="6 7">
    <name type="scientific">Brevibacterium celere</name>
    <dbReference type="NCBI Taxonomy" id="225845"/>
    <lineage>
        <taxon>Bacteria</taxon>
        <taxon>Bacillati</taxon>
        <taxon>Actinomycetota</taxon>
        <taxon>Actinomycetes</taxon>
        <taxon>Micrococcales</taxon>
        <taxon>Brevibacteriaceae</taxon>
        <taxon>Brevibacterium</taxon>
    </lineage>
</organism>
<evidence type="ECO:0000256" key="2">
    <source>
        <dbReference type="ARBA" id="ARBA00012076"/>
    </source>
</evidence>
<reference evidence="6 7" key="1">
    <citation type="submission" date="2018-06" db="EMBL/GenBank/DDBJ databases">
        <title>Freshwater and sediment microbial communities from various areas in North America, analyzing microbe dynamics in response to fracking.</title>
        <authorList>
            <person name="Lamendella R."/>
        </authorList>
    </citation>
    <scope>NUCLEOTIDE SEQUENCE [LARGE SCALE GENOMIC DNA]</scope>
    <source>
        <strain evidence="6 7">3b_TX</strain>
    </source>
</reference>
<evidence type="ECO:0000256" key="5">
    <source>
        <dbReference type="ARBA" id="ARBA00023717"/>
    </source>
</evidence>
<proteinExistence type="inferred from homology"/>
<dbReference type="SUPFAM" id="SSF52096">
    <property type="entry name" value="ClpP/crotonase"/>
    <property type="match status" value="1"/>
</dbReference>
<protein>
    <recommendedName>
        <fullName evidence="2">enoyl-CoA hydratase</fullName>
        <ecNumber evidence="2">4.2.1.17</ecNumber>
    </recommendedName>
</protein>
<keyword evidence="3" id="KW-0456">Lyase</keyword>
<dbReference type="GO" id="GO:0004300">
    <property type="term" value="F:enoyl-CoA hydratase activity"/>
    <property type="evidence" value="ECO:0007669"/>
    <property type="project" value="UniProtKB-EC"/>
</dbReference>
<dbReference type="AlphaFoldDB" id="A0A366ICY4"/>
<dbReference type="InterPro" id="IPR001753">
    <property type="entry name" value="Enoyl-CoA_hydra/iso"/>
</dbReference>
<evidence type="ECO:0000256" key="1">
    <source>
        <dbReference type="ARBA" id="ARBA00005254"/>
    </source>
</evidence>
<dbReference type="Gene3D" id="3.90.226.10">
    <property type="entry name" value="2-enoyl-CoA Hydratase, Chain A, domain 1"/>
    <property type="match status" value="1"/>
</dbReference>
<sequence>MTALRVEDHGPVLVIILDRPSANAVDVPTSRELHRAICDLEADDRYRVGILTGAGDRYFCVGWDLKAAAAGEAVDADHGPGGFAGITEHFGRRKPLIAAVGGLALGGGFELALAADMIVAARHAEFGLPEVSLGLIPDSGGVLRLPRRLPRAIAVEMLLTGRRMPAPEAHSWGLVNRVADGDVLAEALELANAVATGAPLALRAISEVLAATAQLSVEEGFALMRSGELEDYRRMLGSADAEEGPRAFAEKRVPVWRGR</sequence>
<dbReference type="InterPro" id="IPR014748">
    <property type="entry name" value="Enoyl-CoA_hydra_C"/>
</dbReference>
<gene>
    <name evidence="6" type="ORF">DFO65_11580</name>
</gene>
<comment type="similarity">
    <text evidence="1">Belongs to the enoyl-CoA hydratase/isomerase family.</text>
</comment>
<keyword evidence="7" id="KW-1185">Reference proteome</keyword>
<dbReference type="GO" id="GO:0006635">
    <property type="term" value="P:fatty acid beta-oxidation"/>
    <property type="evidence" value="ECO:0007669"/>
    <property type="project" value="TreeGrafter"/>
</dbReference>
<dbReference type="FunFam" id="3.90.226.10:FF:000009">
    <property type="entry name" value="Carnitinyl-CoA dehydratase"/>
    <property type="match status" value="1"/>
</dbReference>
<comment type="catalytic activity">
    <reaction evidence="4">
        <text>a (3S)-3-hydroxyacyl-CoA = a (2E)-enoyl-CoA + H2O</text>
        <dbReference type="Rhea" id="RHEA:16105"/>
        <dbReference type="ChEBI" id="CHEBI:15377"/>
        <dbReference type="ChEBI" id="CHEBI:57318"/>
        <dbReference type="ChEBI" id="CHEBI:58856"/>
        <dbReference type="EC" id="4.2.1.17"/>
    </reaction>
</comment>
<comment type="caution">
    <text evidence="6">The sequence shown here is derived from an EMBL/GenBank/DDBJ whole genome shotgun (WGS) entry which is preliminary data.</text>
</comment>
<evidence type="ECO:0000256" key="4">
    <source>
        <dbReference type="ARBA" id="ARBA00023709"/>
    </source>
</evidence>
<evidence type="ECO:0000256" key="3">
    <source>
        <dbReference type="ARBA" id="ARBA00023239"/>
    </source>
</evidence>
<dbReference type="Proteomes" id="UP000253509">
    <property type="component" value="Unassembled WGS sequence"/>
</dbReference>
<dbReference type="RefSeq" id="WP_113905468.1">
    <property type="nucleotide sequence ID" value="NZ_QNSB01000015.1"/>
</dbReference>